<dbReference type="EMBL" id="WHUW01000032">
    <property type="protein sequence ID" value="KAF8433751.1"/>
    <property type="molecule type" value="Genomic_DNA"/>
</dbReference>
<evidence type="ECO:0000313" key="2">
    <source>
        <dbReference type="Proteomes" id="UP001194468"/>
    </source>
</evidence>
<sequence>RRIDTLSTYVNKKANVYALGKLLPTATWGNFQPQSDCRNELCNPATNEPVIIWTVRHITTSWFARNSEPERQASITVIPVSQSVAEQYALLLAGLCTPPLKYTGDSVNAVRAIKWQSERGSSEPILFNDVYDARDVFTNKKDMPHIIATELQKSDLVLLEGKLTRYPAQDEEKKWTVKRVQMELLAISLLASGVIQDNHKTVGGMREISGLHI</sequence>
<name>A0AAD4BL62_BOLED</name>
<reference evidence="1" key="2">
    <citation type="journal article" date="2020" name="Nat. Commun.">
        <title>Large-scale genome sequencing of mycorrhizal fungi provides insights into the early evolution of symbiotic traits.</title>
        <authorList>
            <person name="Miyauchi S."/>
            <person name="Kiss E."/>
            <person name="Kuo A."/>
            <person name="Drula E."/>
            <person name="Kohler A."/>
            <person name="Sanchez-Garcia M."/>
            <person name="Morin E."/>
            <person name="Andreopoulos B."/>
            <person name="Barry K.W."/>
            <person name="Bonito G."/>
            <person name="Buee M."/>
            <person name="Carver A."/>
            <person name="Chen C."/>
            <person name="Cichocki N."/>
            <person name="Clum A."/>
            <person name="Culley D."/>
            <person name="Crous P.W."/>
            <person name="Fauchery L."/>
            <person name="Girlanda M."/>
            <person name="Hayes R.D."/>
            <person name="Keri Z."/>
            <person name="LaButti K."/>
            <person name="Lipzen A."/>
            <person name="Lombard V."/>
            <person name="Magnuson J."/>
            <person name="Maillard F."/>
            <person name="Murat C."/>
            <person name="Nolan M."/>
            <person name="Ohm R.A."/>
            <person name="Pangilinan J."/>
            <person name="Pereira M.F."/>
            <person name="Perotto S."/>
            <person name="Peter M."/>
            <person name="Pfister S."/>
            <person name="Riley R."/>
            <person name="Sitrit Y."/>
            <person name="Stielow J.B."/>
            <person name="Szollosi G."/>
            <person name="Zifcakova L."/>
            <person name="Stursova M."/>
            <person name="Spatafora J.W."/>
            <person name="Tedersoo L."/>
            <person name="Vaario L.M."/>
            <person name="Yamada A."/>
            <person name="Yan M."/>
            <person name="Wang P."/>
            <person name="Xu J."/>
            <person name="Bruns T."/>
            <person name="Baldrian P."/>
            <person name="Vilgalys R."/>
            <person name="Dunand C."/>
            <person name="Henrissat B."/>
            <person name="Grigoriev I.V."/>
            <person name="Hibbett D."/>
            <person name="Nagy L.G."/>
            <person name="Martin F.M."/>
        </authorList>
    </citation>
    <scope>NUCLEOTIDE SEQUENCE</scope>
    <source>
        <strain evidence="1">BED1</strain>
    </source>
</reference>
<proteinExistence type="predicted"/>
<dbReference type="Proteomes" id="UP001194468">
    <property type="component" value="Unassembled WGS sequence"/>
</dbReference>
<comment type="caution">
    <text evidence="1">The sequence shown here is derived from an EMBL/GenBank/DDBJ whole genome shotgun (WGS) entry which is preliminary data.</text>
</comment>
<gene>
    <name evidence="1" type="ORF">L210DRAFT_878203</name>
</gene>
<keyword evidence="2" id="KW-1185">Reference proteome</keyword>
<evidence type="ECO:0000313" key="1">
    <source>
        <dbReference type="EMBL" id="KAF8433751.1"/>
    </source>
</evidence>
<feature type="non-terminal residue" evidence="1">
    <location>
        <position position="213"/>
    </location>
</feature>
<reference evidence="1" key="1">
    <citation type="submission" date="2019-10" db="EMBL/GenBank/DDBJ databases">
        <authorList>
            <consortium name="DOE Joint Genome Institute"/>
            <person name="Kuo A."/>
            <person name="Miyauchi S."/>
            <person name="Kiss E."/>
            <person name="Drula E."/>
            <person name="Kohler A."/>
            <person name="Sanchez-Garcia M."/>
            <person name="Andreopoulos B."/>
            <person name="Barry K.W."/>
            <person name="Bonito G."/>
            <person name="Buee M."/>
            <person name="Carver A."/>
            <person name="Chen C."/>
            <person name="Cichocki N."/>
            <person name="Clum A."/>
            <person name="Culley D."/>
            <person name="Crous P.W."/>
            <person name="Fauchery L."/>
            <person name="Girlanda M."/>
            <person name="Hayes R."/>
            <person name="Keri Z."/>
            <person name="LaButti K."/>
            <person name="Lipzen A."/>
            <person name="Lombard V."/>
            <person name="Magnuson J."/>
            <person name="Maillard F."/>
            <person name="Morin E."/>
            <person name="Murat C."/>
            <person name="Nolan M."/>
            <person name="Ohm R."/>
            <person name="Pangilinan J."/>
            <person name="Pereira M."/>
            <person name="Perotto S."/>
            <person name="Peter M."/>
            <person name="Riley R."/>
            <person name="Sitrit Y."/>
            <person name="Stielow B."/>
            <person name="Szollosi G."/>
            <person name="Zifcakova L."/>
            <person name="Stursova M."/>
            <person name="Spatafora J.W."/>
            <person name="Tedersoo L."/>
            <person name="Vaario L.-M."/>
            <person name="Yamada A."/>
            <person name="Yan M."/>
            <person name="Wang P."/>
            <person name="Xu J."/>
            <person name="Bruns T."/>
            <person name="Baldrian P."/>
            <person name="Vilgalys R."/>
            <person name="Henrissat B."/>
            <person name="Grigoriev I.V."/>
            <person name="Hibbett D."/>
            <person name="Nagy L.G."/>
            <person name="Martin F.M."/>
        </authorList>
    </citation>
    <scope>NUCLEOTIDE SEQUENCE</scope>
    <source>
        <strain evidence="1">BED1</strain>
    </source>
</reference>
<protein>
    <submittedName>
        <fullName evidence="1">Uncharacterized protein</fullName>
    </submittedName>
</protein>
<dbReference type="AlphaFoldDB" id="A0AAD4BL62"/>
<accession>A0AAD4BL62</accession>
<organism evidence="1 2">
    <name type="scientific">Boletus edulis BED1</name>
    <dbReference type="NCBI Taxonomy" id="1328754"/>
    <lineage>
        <taxon>Eukaryota</taxon>
        <taxon>Fungi</taxon>
        <taxon>Dikarya</taxon>
        <taxon>Basidiomycota</taxon>
        <taxon>Agaricomycotina</taxon>
        <taxon>Agaricomycetes</taxon>
        <taxon>Agaricomycetidae</taxon>
        <taxon>Boletales</taxon>
        <taxon>Boletineae</taxon>
        <taxon>Boletaceae</taxon>
        <taxon>Boletoideae</taxon>
        <taxon>Boletus</taxon>
    </lineage>
</organism>